<evidence type="ECO:0000256" key="2">
    <source>
        <dbReference type="ARBA" id="ARBA00023295"/>
    </source>
</evidence>
<keyword evidence="2" id="KW-0326">Glycosidase</keyword>
<dbReference type="InterPro" id="IPR013780">
    <property type="entry name" value="Glyco_hydro_b"/>
</dbReference>
<accession>A0A221W061</accession>
<evidence type="ECO:0000256" key="1">
    <source>
        <dbReference type="ARBA" id="ARBA00022801"/>
    </source>
</evidence>
<reference evidence="3 4" key="1">
    <citation type="submission" date="2017-07" db="EMBL/GenBank/DDBJ databases">
        <title>Complete genome sequence of Actinoalloteichus hoggarensis DSM 45943, type strain of Actinoalloteichus hoggarensis.</title>
        <authorList>
            <person name="Ruckert C."/>
            <person name="Nouioui I."/>
            <person name="Willmese J."/>
            <person name="van Wezel G."/>
            <person name="Klenk H.-P."/>
            <person name="Kalinowski J."/>
            <person name="Zotchev S.B."/>
        </authorList>
    </citation>
    <scope>NUCLEOTIDE SEQUENCE [LARGE SCALE GENOMIC DNA]</scope>
    <source>
        <strain evidence="3 4">DSM 45943</strain>
    </source>
</reference>
<dbReference type="InterPro" id="IPR052066">
    <property type="entry name" value="Glycosphingolipid_Hydrolases"/>
</dbReference>
<evidence type="ECO:0000313" key="3">
    <source>
        <dbReference type="EMBL" id="ASO18971.1"/>
    </source>
</evidence>
<dbReference type="GO" id="GO:0000272">
    <property type="term" value="P:polysaccharide catabolic process"/>
    <property type="evidence" value="ECO:0007669"/>
    <property type="project" value="InterPro"/>
</dbReference>
<dbReference type="AlphaFoldDB" id="A0A221W061"/>
<dbReference type="Gene3D" id="2.60.40.1180">
    <property type="entry name" value="Golgi alpha-mannosidase II"/>
    <property type="match status" value="1"/>
</dbReference>
<organism evidence="3 4">
    <name type="scientific">Actinoalloteichus hoggarensis</name>
    <dbReference type="NCBI Taxonomy" id="1470176"/>
    <lineage>
        <taxon>Bacteria</taxon>
        <taxon>Bacillati</taxon>
        <taxon>Actinomycetota</taxon>
        <taxon>Actinomycetes</taxon>
        <taxon>Pseudonocardiales</taxon>
        <taxon>Pseudonocardiaceae</taxon>
        <taxon>Actinoalloteichus</taxon>
    </lineage>
</organism>
<dbReference type="SUPFAM" id="SSF51445">
    <property type="entry name" value="(Trans)glycosidases"/>
    <property type="match status" value="1"/>
</dbReference>
<dbReference type="KEGG" id="ahg:AHOG_06610"/>
<evidence type="ECO:0000313" key="4">
    <source>
        <dbReference type="Proteomes" id="UP000204221"/>
    </source>
</evidence>
<dbReference type="Gene3D" id="3.20.20.80">
    <property type="entry name" value="Glycosidases"/>
    <property type="match status" value="1"/>
</dbReference>
<dbReference type="InterPro" id="IPR017853">
    <property type="entry name" value="GH"/>
</dbReference>
<dbReference type="OrthoDB" id="4771662at2"/>
<name>A0A221W061_9PSEU</name>
<dbReference type="PANTHER" id="PTHR31308">
    <property type="match status" value="1"/>
</dbReference>
<dbReference type="Proteomes" id="UP000204221">
    <property type="component" value="Chromosome"/>
</dbReference>
<dbReference type="PANTHER" id="PTHR31308:SF3">
    <property type="entry name" value="ENDOGLYCOCERAMIDASE"/>
    <property type="match status" value="1"/>
</dbReference>
<sequence length="849" mass="88810">MRMPGLVWLSRSPVLASVVVLLLIVGVGAALDPTGLFAIYTPPQAGSVAAGGLRDVAPLLLLLPTLLLGTAAAASIALRDAGPHTPWWWVFLLVWGAGVLSAMIGRAAADLLAVAPLLASPSGMGALSVAETLRHLVWASGFTGIKALLCCWPAALTAALSRRGPRHDGLRDAANPLVRRADRRMVLVFGFVLVGFAGLVGPWPGGGWWAGSALGFTYDHGFRLLAPSHAAGLAGFLTALALLSAVSIMVFARFVRHIGARRRARSAFLAGWIATTVGASALGLAQLTVLLGTSSPADRLDGDRWWLSLLLIRQAEGLSYALFVGVFAAGAVVLSAFWRPISGRPSTGRRMTALRFVRGLPTIAALVLVVILAAPLALLPAEPSRIGRDDALLAEPGLPPGTGLPRLTVHPGEPAVLGTGDGRAVLLRGVNIRDLLTDAADPAGRADPNRDDLAALAARGAGVIRVAISWHRLEPRPGHVDETYLAEIHELVERAARHEIHTVLALHADLLRPAVPCPAEPGRPRRITDGPCLDVHADRLVDATDFAYDDDGSQTRLVDLWGRLAAEFATNSAIAGFHLLDDPRLGGEPPLTSGLLLGRFYDRAVRAIRAAEDAAAGGFPHPVFVEPSATWPAIGVDVPPPPGFTDDPRLVFAPPSGETDGLEGDAGAGTLRLGRGLALAERLAADHGAALWISEWGAAADVAGDGELLRRQAAVADDHRLGGAFWRDPGCAPPPAPAGPRTSADVPLDGCALGEGVAGSEAAAVLNRSYPRAAPGTLRRLESDPVRRTMELAGSNRQTASSCVLDVWVPGPVEPEVRAHGVRDVLTRAVPGGWRITGCATGEYRLAVR</sequence>
<protein>
    <submittedName>
        <fullName evidence="3">Cellulase (Glycosyl hydrolase family 5)</fullName>
    </submittedName>
</protein>
<keyword evidence="1 3" id="KW-0378">Hydrolase</keyword>
<dbReference type="SMR" id="A0A221W061"/>
<gene>
    <name evidence="3" type="ORF">AHOG_06610</name>
</gene>
<proteinExistence type="predicted"/>
<dbReference type="RefSeq" id="WP_157736688.1">
    <property type="nucleotide sequence ID" value="NZ_CP022521.1"/>
</dbReference>
<dbReference type="Pfam" id="PF00150">
    <property type="entry name" value="Cellulase"/>
    <property type="match status" value="1"/>
</dbReference>
<dbReference type="EMBL" id="CP022521">
    <property type="protein sequence ID" value="ASO18971.1"/>
    <property type="molecule type" value="Genomic_DNA"/>
</dbReference>
<dbReference type="InterPro" id="IPR001547">
    <property type="entry name" value="Glyco_hydro_5"/>
</dbReference>
<dbReference type="GO" id="GO:0004553">
    <property type="term" value="F:hydrolase activity, hydrolyzing O-glycosyl compounds"/>
    <property type="evidence" value="ECO:0007669"/>
    <property type="project" value="InterPro"/>
</dbReference>
<keyword evidence="4" id="KW-1185">Reference proteome</keyword>